<comment type="pathway">
    <text evidence="6">Carbohydrate biosynthesis; dTDP-L-rhamnose biosynthesis.</text>
</comment>
<comment type="caution">
    <text evidence="7">The sequence shown here is derived from an EMBL/GenBank/DDBJ whole genome shotgun (WGS) entry which is preliminary data.</text>
</comment>
<comment type="similarity">
    <text evidence="6">Belongs to the dTDP-4-dehydrorhamnose 3,5-epimerase family.</text>
</comment>
<organism evidence="7 8">
    <name type="scientific">Rhodohalobacter mucosus</name>
    <dbReference type="NCBI Taxonomy" id="2079485"/>
    <lineage>
        <taxon>Bacteria</taxon>
        <taxon>Pseudomonadati</taxon>
        <taxon>Balneolota</taxon>
        <taxon>Balneolia</taxon>
        <taxon>Balneolales</taxon>
        <taxon>Balneolaceae</taxon>
        <taxon>Rhodohalobacter</taxon>
    </lineage>
</organism>
<dbReference type="GO" id="GO:0005829">
    <property type="term" value="C:cytosol"/>
    <property type="evidence" value="ECO:0007669"/>
    <property type="project" value="TreeGrafter"/>
</dbReference>
<comment type="function">
    <text evidence="2 6">Catalyzes the epimerization of the C3' and C5'positions of dTDP-6-deoxy-D-xylo-4-hexulose, forming dTDP-6-deoxy-L-lyxo-4-hexulose.</text>
</comment>
<proteinExistence type="inferred from homology"/>
<dbReference type="InterPro" id="IPR011051">
    <property type="entry name" value="RmlC_Cupin_sf"/>
</dbReference>
<dbReference type="EC" id="5.1.3.13" evidence="3 6"/>
<protein>
    <recommendedName>
        <fullName evidence="4 6">dTDP-4-dehydrorhamnose 3,5-epimerase</fullName>
        <ecNumber evidence="3 6">5.1.3.13</ecNumber>
    </recommendedName>
    <alternativeName>
        <fullName evidence="6">Thymidine diphospho-4-keto-rhamnose 3,5-epimerase</fullName>
    </alternativeName>
</protein>
<comment type="subunit">
    <text evidence="6">Homodimer.</text>
</comment>
<dbReference type="CDD" id="cd00438">
    <property type="entry name" value="cupin_RmlC"/>
    <property type="match status" value="1"/>
</dbReference>
<evidence type="ECO:0000256" key="2">
    <source>
        <dbReference type="ARBA" id="ARBA00001997"/>
    </source>
</evidence>
<dbReference type="InterPro" id="IPR000888">
    <property type="entry name" value="RmlC-like"/>
</dbReference>
<dbReference type="SUPFAM" id="SSF51182">
    <property type="entry name" value="RmlC-like cupins"/>
    <property type="match status" value="1"/>
</dbReference>
<keyword evidence="8" id="KW-1185">Reference proteome</keyword>
<evidence type="ECO:0000256" key="4">
    <source>
        <dbReference type="ARBA" id="ARBA00019595"/>
    </source>
</evidence>
<dbReference type="UniPathway" id="UPA00124"/>
<dbReference type="Proteomes" id="UP000245533">
    <property type="component" value="Unassembled WGS sequence"/>
</dbReference>
<dbReference type="Gene3D" id="2.60.120.10">
    <property type="entry name" value="Jelly Rolls"/>
    <property type="match status" value="1"/>
</dbReference>
<evidence type="ECO:0000256" key="6">
    <source>
        <dbReference type="RuleBase" id="RU364069"/>
    </source>
</evidence>
<evidence type="ECO:0000313" key="7">
    <source>
        <dbReference type="EMBL" id="PWN07816.1"/>
    </source>
</evidence>
<dbReference type="PANTHER" id="PTHR21047">
    <property type="entry name" value="DTDP-6-DEOXY-D-GLUCOSE-3,5 EPIMERASE"/>
    <property type="match status" value="1"/>
</dbReference>
<dbReference type="GO" id="GO:0019305">
    <property type="term" value="P:dTDP-rhamnose biosynthetic process"/>
    <property type="evidence" value="ECO:0007669"/>
    <property type="project" value="UniProtKB-UniRule"/>
</dbReference>
<gene>
    <name evidence="7" type="primary">rfbC</name>
    <name evidence="7" type="ORF">DDZ15_02045</name>
</gene>
<evidence type="ECO:0000313" key="8">
    <source>
        <dbReference type="Proteomes" id="UP000245533"/>
    </source>
</evidence>
<evidence type="ECO:0000256" key="5">
    <source>
        <dbReference type="PIRSR" id="PIRSR600888-1"/>
    </source>
</evidence>
<dbReference type="AlphaFoldDB" id="A0A316U361"/>
<dbReference type="PANTHER" id="PTHR21047:SF2">
    <property type="entry name" value="THYMIDINE DIPHOSPHO-4-KETO-RHAMNOSE 3,5-EPIMERASE"/>
    <property type="match status" value="1"/>
</dbReference>
<accession>A0A316U361</accession>
<dbReference type="InterPro" id="IPR014710">
    <property type="entry name" value="RmlC-like_jellyroll"/>
</dbReference>
<dbReference type="GO" id="GO:0008830">
    <property type="term" value="F:dTDP-4-dehydrorhamnose 3,5-epimerase activity"/>
    <property type="evidence" value="ECO:0007669"/>
    <property type="project" value="UniProtKB-UniRule"/>
</dbReference>
<dbReference type="OrthoDB" id="9800680at2"/>
<sequence>MRFHETDLKGSYLIELDEINDERGFFARSFCTHEFLIQGITFNPVQANLSLNKRKHTLRGIHYQDPPHEEAKLVRCIRGSIFDVIIDLREDSPTSGQWVGVELTDKNRKSIYIPKGFAHGFLTLEPDSEVSYLMSDHHVPGKGLGIRWNDPFYNIQWPAEPAVISDKDRNWPLVS</sequence>
<name>A0A316U361_9BACT</name>
<dbReference type="EMBL" id="QGGB01000002">
    <property type="protein sequence ID" value="PWN07816.1"/>
    <property type="molecule type" value="Genomic_DNA"/>
</dbReference>
<feature type="active site" description="Proton acceptor" evidence="5">
    <location>
        <position position="62"/>
    </location>
</feature>
<dbReference type="Pfam" id="PF00908">
    <property type="entry name" value="dTDP_sugar_isom"/>
    <property type="match status" value="1"/>
</dbReference>
<dbReference type="GO" id="GO:0000271">
    <property type="term" value="P:polysaccharide biosynthetic process"/>
    <property type="evidence" value="ECO:0007669"/>
    <property type="project" value="TreeGrafter"/>
</dbReference>
<dbReference type="RefSeq" id="WP_109644331.1">
    <property type="nucleotide sequence ID" value="NZ_QGGB01000002.1"/>
</dbReference>
<reference evidence="7 8" key="1">
    <citation type="submission" date="2018-05" db="EMBL/GenBank/DDBJ databases">
        <title>Rhodohalobacter halophilus gen. nov., sp. nov., a moderately halophilic member of the family Balneolaceae.</title>
        <authorList>
            <person name="Liu Z.-W."/>
        </authorList>
    </citation>
    <scope>NUCLEOTIDE SEQUENCE [LARGE SCALE GENOMIC DNA]</scope>
    <source>
        <strain evidence="7 8">8A47</strain>
    </source>
</reference>
<evidence type="ECO:0000256" key="3">
    <source>
        <dbReference type="ARBA" id="ARBA00012098"/>
    </source>
</evidence>
<feature type="active site" description="Proton donor" evidence="5">
    <location>
        <position position="132"/>
    </location>
</feature>
<dbReference type="NCBIfam" id="TIGR01221">
    <property type="entry name" value="rmlC"/>
    <property type="match status" value="1"/>
</dbReference>
<comment type="catalytic activity">
    <reaction evidence="1 6">
        <text>dTDP-4-dehydro-6-deoxy-alpha-D-glucose = dTDP-4-dehydro-beta-L-rhamnose</text>
        <dbReference type="Rhea" id="RHEA:16969"/>
        <dbReference type="ChEBI" id="CHEBI:57649"/>
        <dbReference type="ChEBI" id="CHEBI:62830"/>
        <dbReference type="EC" id="5.1.3.13"/>
    </reaction>
</comment>
<keyword evidence="6" id="KW-0413">Isomerase</keyword>
<evidence type="ECO:0000256" key="1">
    <source>
        <dbReference type="ARBA" id="ARBA00001298"/>
    </source>
</evidence>